<dbReference type="OMA" id="ETIEWTD"/>
<feature type="compositionally biased region" description="Basic and acidic residues" evidence="1">
    <location>
        <begin position="616"/>
        <end position="644"/>
    </location>
</feature>
<dbReference type="Proteomes" id="UP000002669">
    <property type="component" value="Unassembled WGS sequence"/>
</dbReference>
<dbReference type="STRING" id="535722.E4UR38"/>
<keyword evidence="3" id="KW-1185">Reference proteome</keyword>
<feature type="compositionally biased region" description="Low complexity" evidence="1">
    <location>
        <begin position="678"/>
        <end position="687"/>
    </location>
</feature>
<dbReference type="eggNOG" id="ENOG502RY1C">
    <property type="taxonomic scope" value="Eukaryota"/>
</dbReference>
<feature type="compositionally biased region" description="Basic and acidic residues" evidence="1">
    <location>
        <begin position="440"/>
        <end position="465"/>
    </location>
</feature>
<gene>
    <name evidence="2" type="ORF">MGYG_03158</name>
</gene>
<feature type="compositionally biased region" description="Polar residues" evidence="1">
    <location>
        <begin position="186"/>
        <end position="196"/>
    </location>
</feature>
<feature type="compositionally biased region" description="Basic residues" evidence="1">
    <location>
        <begin position="1297"/>
        <end position="1306"/>
    </location>
</feature>
<evidence type="ECO:0000313" key="3">
    <source>
        <dbReference type="Proteomes" id="UP000002669"/>
    </source>
</evidence>
<dbReference type="OrthoDB" id="5416983at2759"/>
<feature type="compositionally biased region" description="Polar residues" evidence="1">
    <location>
        <begin position="733"/>
        <end position="744"/>
    </location>
</feature>
<feature type="compositionally biased region" description="Polar residues" evidence="1">
    <location>
        <begin position="488"/>
        <end position="497"/>
    </location>
</feature>
<protein>
    <submittedName>
        <fullName evidence="2">Uncharacterized protein</fullName>
    </submittedName>
</protein>
<dbReference type="GeneID" id="10030943"/>
<feature type="compositionally biased region" description="Basic and acidic residues" evidence="1">
    <location>
        <begin position="238"/>
        <end position="250"/>
    </location>
</feature>
<feature type="region of interest" description="Disordered" evidence="1">
    <location>
        <begin position="1"/>
        <end position="928"/>
    </location>
</feature>
<feature type="compositionally biased region" description="Pro residues" evidence="1">
    <location>
        <begin position="899"/>
        <end position="908"/>
    </location>
</feature>
<feature type="compositionally biased region" description="Basic and acidic residues" evidence="1">
    <location>
        <begin position="414"/>
        <end position="427"/>
    </location>
</feature>
<feature type="compositionally biased region" description="Low complexity" evidence="1">
    <location>
        <begin position="1324"/>
        <end position="1341"/>
    </location>
</feature>
<feature type="compositionally biased region" description="Polar residues" evidence="1">
    <location>
        <begin position="833"/>
        <end position="853"/>
    </location>
</feature>
<organism evidence="3">
    <name type="scientific">Arthroderma gypseum (strain ATCC MYA-4604 / CBS 118893)</name>
    <name type="common">Microsporum gypseum</name>
    <dbReference type="NCBI Taxonomy" id="535722"/>
    <lineage>
        <taxon>Eukaryota</taxon>
        <taxon>Fungi</taxon>
        <taxon>Dikarya</taxon>
        <taxon>Ascomycota</taxon>
        <taxon>Pezizomycotina</taxon>
        <taxon>Eurotiomycetes</taxon>
        <taxon>Eurotiomycetidae</taxon>
        <taxon>Onygenales</taxon>
        <taxon>Arthrodermataceae</taxon>
        <taxon>Nannizzia</taxon>
    </lineage>
</organism>
<feature type="compositionally biased region" description="Polar residues" evidence="1">
    <location>
        <begin position="338"/>
        <end position="362"/>
    </location>
</feature>
<accession>E4UR38</accession>
<feature type="compositionally biased region" description="Polar residues" evidence="1">
    <location>
        <begin position="41"/>
        <end position="86"/>
    </location>
</feature>
<proteinExistence type="predicted"/>
<sequence>MAEQSSNDVVNQTRSGGDLSPSDVPASKPDNLTAGGDRGDVQTSDNNSKPTANTESSQEISTGNPSSTEVNGVSSENNDANTSLSPNAGDGSGGSDTDASRPDARSNADGAQHSRTSSVKRPASFKPVSFAKFSVTKPLGSNGNSKTGPEKAPFLSSTPPSSTSTPLSSRPRLVAKSGSGLRDSSPRTSTAGSKSVSGAPDANLVWNKNRPVQPPPTKHLTDEELKQQYGIHMTSRIQTDDNEKEAKWADIDDDEDDWAPETIEWNDGTKITLTHTEGTAPGSQETSAPAINSSDQKRQPSPAKNAPPAREAPRLLLSKPSSSLGSNTTILKVGASAEKQQSKQGGDLSKISNDKPTLTSKGPSAVRSPWAPLPPVEKASPLALNPPAQSQGHRFNQAEPPRLDAGPAPPTKEIAADDFNRSWRDRQPAAPRELYNSHSGRYEPVPDNRHSALRNDRSVKNDGHFRPASLLQRSMHNEQPGPAEPSPAFQTHRSPTEASPWGRRRASSNVSGGSGGFARRMSLTRPELPFKAGPPSTGTLERSASPNARQMQNGQIAPSLGSPSQQSHRSLDHGPPGYHQASPISQSNVPSQGVAEGSTSQPPVIVEDPVAMQQRIMREKREMARQRRLEQEAKEEAAKQERIRIKLQSMGVPANELPGAKDATPSSSAESKRPTNPPSTSATTISSPPKPPVPELTGEPKQYGMMKVHHPESVKRLVASSEKPPEKPHQAGNEVQNHQISPSHKQPLPEAHVTVNGSKTPQETQTKSSQPIYGPQPEERPPNWKYSVPSTSTYSWPSSKGHAANLGALWGPPTNDKALGNGTFDRSLASFPSELSSLGLTEQQHLYPQQAQEGTEMPEGISRPLPPPSKAVPDNAKPLSPLSSPDNVRPDRIGDNPKPIAPPGPIAPPSYNQGQRWQQDRLPHRGQETAAWGNFHLVARKAELEENERFHQDLKALHEEEARTGITPSLQTTFNETWRQVEAGERPGNRNIIGVVSKTSDKDSQSSPFHQIDSVGGLSFSDKQKAVPPPSTRGSRFFPPATEPKRPSNQEPMSPRSESPPPPEEVSSHPVFTGDSQRPLVHLPNPKPRVKLPPGSLHTPNPPPPPAPATFAAMVASPPPARTPAQPIASTTSWQDRFNGLFGKKTSQPAQRKNSSLAVASATKEPLDVISTASSAAVSFPQYDEKRKFAGDPDKVATKEVEDEEAIFEDREAGSLPVVKVPDMAPRAAWHPAPKQSRFRTKYQKPVLSQSIEPYTIGSFERDSNGEISVIVRPPGKGLKMVPLPKRGGSSAGKFRSNPKNRSRNPRSREGSGSYQNSHPTKKTVSTTANTSPPTSLSTSTRQGSHRSHQSSAK</sequence>
<feature type="compositionally biased region" description="Polar residues" evidence="1">
    <location>
        <begin position="536"/>
        <end position="568"/>
    </location>
</feature>
<feature type="compositionally biased region" description="Polar residues" evidence="1">
    <location>
        <begin position="582"/>
        <end position="602"/>
    </location>
</feature>
<feature type="compositionally biased region" description="Polar residues" evidence="1">
    <location>
        <begin position="755"/>
        <end position="771"/>
    </location>
</feature>
<feature type="compositionally biased region" description="Polar residues" evidence="1">
    <location>
        <begin position="269"/>
        <end position="294"/>
    </location>
</feature>
<name>E4UR38_ARTGP</name>
<feature type="compositionally biased region" description="Basic residues" evidence="1">
    <location>
        <begin position="1344"/>
        <end position="1354"/>
    </location>
</feature>
<feature type="region of interest" description="Disordered" evidence="1">
    <location>
        <begin position="980"/>
        <end position="1165"/>
    </location>
</feature>
<feature type="compositionally biased region" description="Low complexity" evidence="1">
    <location>
        <begin position="315"/>
        <end position="326"/>
    </location>
</feature>
<dbReference type="EMBL" id="DS989823">
    <property type="protein sequence ID" value="EFR00153.1"/>
    <property type="molecule type" value="Genomic_DNA"/>
</dbReference>
<evidence type="ECO:0000313" key="2">
    <source>
        <dbReference type="EMBL" id="EFR00153.1"/>
    </source>
</evidence>
<evidence type="ECO:0000256" key="1">
    <source>
        <dbReference type="SAM" id="MobiDB-lite"/>
    </source>
</evidence>
<feature type="compositionally biased region" description="Basic and acidic residues" evidence="1">
    <location>
        <begin position="918"/>
        <end position="927"/>
    </location>
</feature>
<feature type="compositionally biased region" description="Polar residues" evidence="1">
    <location>
        <begin position="788"/>
        <end position="798"/>
    </location>
</feature>
<feature type="compositionally biased region" description="Polar residues" evidence="1">
    <location>
        <begin position="1145"/>
        <end position="1158"/>
    </location>
</feature>
<dbReference type="HOGENOM" id="CLU_002517_0_0_1"/>
<feature type="region of interest" description="Disordered" evidence="1">
    <location>
        <begin position="1259"/>
        <end position="1354"/>
    </location>
</feature>
<feature type="compositionally biased region" description="Low complexity" evidence="1">
    <location>
        <begin position="155"/>
        <end position="172"/>
    </location>
</feature>
<feature type="compositionally biased region" description="Polar residues" evidence="1">
    <location>
        <begin position="1"/>
        <end position="15"/>
    </location>
</feature>
<dbReference type="RefSeq" id="XP_003175635.1">
    <property type="nucleotide sequence ID" value="XM_003175587.1"/>
</dbReference>
<dbReference type="InParanoid" id="E4UR38"/>
<reference evidence="3" key="1">
    <citation type="journal article" date="2012" name="MBio">
        <title>Comparative genome analysis of Trichophyton rubrum and related dermatophytes reveals candidate genes involved in infection.</title>
        <authorList>
            <person name="Martinez D.A."/>
            <person name="Oliver B.G."/>
            <person name="Graeser Y."/>
            <person name="Goldberg J.M."/>
            <person name="Li W."/>
            <person name="Martinez-Rossi N.M."/>
            <person name="Monod M."/>
            <person name="Shelest E."/>
            <person name="Barton R.C."/>
            <person name="Birch E."/>
            <person name="Brakhage A.A."/>
            <person name="Chen Z."/>
            <person name="Gurr S.J."/>
            <person name="Heiman D."/>
            <person name="Heitman J."/>
            <person name="Kosti I."/>
            <person name="Rossi A."/>
            <person name="Saif S."/>
            <person name="Samalova M."/>
            <person name="Saunders C.W."/>
            <person name="Shea T."/>
            <person name="Summerbell R.C."/>
            <person name="Xu J."/>
            <person name="Young S."/>
            <person name="Zeng Q."/>
            <person name="Birren B.W."/>
            <person name="Cuomo C.A."/>
            <person name="White T.C."/>
        </authorList>
    </citation>
    <scope>NUCLEOTIDE SEQUENCE [LARGE SCALE GENOMIC DNA]</scope>
    <source>
        <strain evidence="3">ATCC MYA-4604 / CBS 118893</strain>
    </source>
</reference>
<dbReference type="VEuPathDB" id="FungiDB:MGYG_03158"/>